<dbReference type="PANTHER" id="PTHR33558">
    <property type="entry name" value="GLUTAREDOXIN-LIKE PROTEIN C5ORF63 HOMOLOG"/>
    <property type="match status" value="1"/>
</dbReference>
<evidence type="ECO:0000313" key="2">
    <source>
        <dbReference type="Proteomes" id="UP000322139"/>
    </source>
</evidence>
<name>A0A5D4RFM1_9BACI</name>
<dbReference type="EMBL" id="VTER01000003">
    <property type="protein sequence ID" value="TYS50205.1"/>
    <property type="molecule type" value="Genomic_DNA"/>
</dbReference>
<dbReference type="Gene3D" id="3.40.30.10">
    <property type="entry name" value="Glutaredoxin"/>
    <property type="match status" value="1"/>
</dbReference>
<dbReference type="InterPro" id="IPR008554">
    <property type="entry name" value="Glutaredoxin-like"/>
</dbReference>
<reference evidence="1 2" key="1">
    <citation type="submission" date="2019-08" db="EMBL/GenBank/DDBJ databases">
        <title>Bacillus genomes from the desert of Cuatro Cienegas, Coahuila.</title>
        <authorList>
            <person name="Olmedo-Alvarez G."/>
        </authorList>
    </citation>
    <scope>NUCLEOTIDE SEQUENCE [LARGE SCALE GENOMIC DNA]</scope>
    <source>
        <strain evidence="1 2">CH446_14T</strain>
    </source>
</reference>
<sequence>MKKEGSIVKDRQMRLYTREGCHLCDNAKKLILDLQAEHEFELEEVDISASDDLTERYGLMIPVVELGGEEVQFGRIDQFTLYEALTAKNRF</sequence>
<comment type="caution">
    <text evidence="1">The sequence shown here is derived from an EMBL/GenBank/DDBJ whole genome shotgun (WGS) entry which is preliminary data.</text>
</comment>
<organism evidence="1 2">
    <name type="scientific">Bacillus infantis</name>
    <dbReference type="NCBI Taxonomy" id="324767"/>
    <lineage>
        <taxon>Bacteria</taxon>
        <taxon>Bacillati</taxon>
        <taxon>Bacillota</taxon>
        <taxon>Bacilli</taxon>
        <taxon>Bacillales</taxon>
        <taxon>Bacillaceae</taxon>
        <taxon>Bacillus</taxon>
    </lineage>
</organism>
<accession>A0A5D4RFM1</accession>
<dbReference type="SUPFAM" id="SSF52833">
    <property type="entry name" value="Thioredoxin-like"/>
    <property type="match status" value="1"/>
</dbReference>
<dbReference type="InterPro" id="IPR036249">
    <property type="entry name" value="Thioredoxin-like_sf"/>
</dbReference>
<dbReference type="Pfam" id="PF05768">
    <property type="entry name" value="Glrx-like"/>
    <property type="match status" value="1"/>
</dbReference>
<dbReference type="PANTHER" id="PTHR33558:SF1">
    <property type="entry name" value="GLUTAREDOXIN-LIKE PROTEIN C5ORF63 HOMOLOG"/>
    <property type="match status" value="1"/>
</dbReference>
<protein>
    <submittedName>
        <fullName evidence="1">Glutaredoxin family protein</fullName>
    </submittedName>
</protein>
<evidence type="ECO:0000313" key="1">
    <source>
        <dbReference type="EMBL" id="TYS50205.1"/>
    </source>
</evidence>
<dbReference type="AlphaFoldDB" id="A0A5D4RFM1"/>
<dbReference type="Proteomes" id="UP000322139">
    <property type="component" value="Unassembled WGS sequence"/>
</dbReference>
<gene>
    <name evidence="1" type="ORF">FZD51_06545</name>
</gene>
<proteinExistence type="predicted"/>
<dbReference type="InterPro" id="IPR052565">
    <property type="entry name" value="Glutaredoxin-like_YDR286C"/>
</dbReference>